<name>A0A3R7PZW0_PENVA</name>
<sequence length="1053" mass="116984">EEEALLKARGVIDDYSDDQGLVLNDASDLLNSAPKAQQRSLPPSADPWAGDPSAGTPSRDSGGSRDPLKEFRRQKEEDQRKQAVEVDKSKAGQTPQERQPAKAQATPPSAPAKQIQNTQPKPATLQNPAPQGPQKPQPAAVKPPAATPSQQGAGSESKGKPVESQTKPSDPVKKSDLPVAPEDRKLELEGAPKQRKTNPLDRVVAKLSGRTEPKEPPQSTAQASSTGKTTPKPSELTPKNLTVNLNKLMENEETEEEESQTAASKEEQKVKIDYAEIQRKIQEETSKFRVAEEQKIRKQQEEDLKALRERLSKELREMEEKIRIIINSIELIPLIDEFQEMQELEKELKALYQEQKEATQAEVSATKAAIATRNSNEAAAVADLERGLTEVLRERQADIKREHNKQLTVLRDELEEELEKAARQAKEKETSEKKAHAARLARLKEEHEAEVRQSEETHEQDIKDLEMQHEEDLAKLKADFKAELTLQKTELENKLTEFRIEYEQRMSSMENGEENVGEEEIEREDQGGDFVNEDSSQSQNNFRERKAGSVTSAKAGRLKDEEKKYDQILKELRDRRMSLEEDLEELKAQESKVKELKKQKQVADPSSCCEAGACLHESKYKKMKARYSSLVSRIKSEKAKKSRKMAAAQDMSSLDMHSLSGDRNSTESQMNVSDGGQQSDMTSSLMSSPKPSPHHIKSTSEVSEDEELQLAMQVMEKYSRISDYSPAPPSHLSTVNGSLKHTITKPMVSTPKKAWLEDDLLAHGRKILSKTEKFLRASQFRDHTGNRDIKAEDIQREILRQNADFETLPSRKIPSRRLSLARGGGGGGGGGGSLTSDTESDEPTQDVPSGSSDFGLDQILAKISSENKQSPVRQRRRPYGTHEPTRPLRATASLERGLNNISYPLNTYSSGYNTVTPTGPVPVRLNHLNAGSVPDLGPDTVDRIAGVNQYLQQRWTNYFGELSVPLGGKAGWPSQVIGQSTFFVNKNSTSKFFHKGDVSSSAAGKNHSPFVAAAGMTTVTHQEDINITQKIDDLRAWLDSAQATSTVLSNANK</sequence>
<dbReference type="OrthoDB" id="6344460at2759"/>
<comment type="caution">
    <text evidence="2">The sequence shown here is derived from an EMBL/GenBank/DDBJ whole genome shotgun (WGS) entry which is preliminary data.</text>
</comment>
<gene>
    <name evidence="2" type="ORF">C7M84_017163</name>
</gene>
<feature type="region of interest" description="Disordered" evidence="1">
    <location>
        <begin position="809"/>
        <end position="885"/>
    </location>
</feature>
<accession>A0A3R7PZW0</accession>
<evidence type="ECO:0000313" key="2">
    <source>
        <dbReference type="EMBL" id="ROT64902.1"/>
    </source>
</evidence>
<reference evidence="2 3" key="2">
    <citation type="submission" date="2019-01" db="EMBL/GenBank/DDBJ databases">
        <title>The decoding of complex shrimp genome reveals the adaptation for benthos swimmer, frequently molting mechanism and breeding impact on genome.</title>
        <authorList>
            <person name="Sun Y."/>
            <person name="Gao Y."/>
            <person name="Yu Y."/>
        </authorList>
    </citation>
    <scope>NUCLEOTIDE SEQUENCE [LARGE SCALE GENOMIC DNA]</scope>
    <source>
        <tissue evidence="2">Muscle</tissue>
    </source>
</reference>
<organism evidence="2 3">
    <name type="scientific">Penaeus vannamei</name>
    <name type="common">Whiteleg shrimp</name>
    <name type="synonym">Litopenaeus vannamei</name>
    <dbReference type="NCBI Taxonomy" id="6689"/>
    <lineage>
        <taxon>Eukaryota</taxon>
        <taxon>Metazoa</taxon>
        <taxon>Ecdysozoa</taxon>
        <taxon>Arthropoda</taxon>
        <taxon>Crustacea</taxon>
        <taxon>Multicrustacea</taxon>
        <taxon>Malacostraca</taxon>
        <taxon>Eumalacostraca</taxon>
        <taxon>Eucarida</taxon>
        <taxon>Decapoda</taxon>
        <taxon>Dendrobranchiata</taxon>
        <taxon>Penaeoidea</taxon>
        <taxon>Penaeidae</taxon>
        <taxon>Penaeus</taxon>
    </lineage>
</organism>
<feature type="compositionally biased region" description="Acidic residues" evidence="1">
    <location>
        <begin position="511"/>
        <end position="523"/>
    </location>
</feature>
<feature type="compositionally biased region" description="Polar residues" evidence="1">
    <location>
        <begin position="661"/>
        <end position="686"/>
    </location>
</feature>
<keyword evidence="3" id="KW-1185">Reference proteome</keyword>
<feature type="compositionally biased region" description="Polar residues" evidence="1">
    <location>
        <begin position="217"/>
        <end position="244"/>
    </location>
</feature>
<proteinExistence type="predicted"/>
<feature type="compositionally biased region" description="Low complexity" evidence="1">
    <location>
        <begin position="137"/>
        <end position="148"/>
    </location>
</feature>
<feature type="non-terminal residue" evidence="2">
    <location>
        <position position="1"/>
    </location>
</feature>
<reference evidence="2 3" key="1">
    <citation type="submission" date="2018-04" db="EMBL/GenBank/DDBJ databases">
        <authorList>
            <person name="Zhang X."/>
            <person name="Yuan J."/>
            <person name="Li F."/>
            <person name="Xiang J."/>
        </authorList>
    </citation>
    <scope>NUCLEOTIDE SEQUENCE [LARGE SCALE GENOMIC DNA]</scope>
    <source>
        <tissue evidence="2">Muscle</tissue>
    </source>
</reference>
<feature type="compositionally biased region" description="Basic and acidic residues" evidence="1">
    <location>
        <begin position="170"/>
        <end position="192"/>
    </location>
</feature>
<dbReference type="Proteomes" id="UP000283509">
    <property type="component" value="Unassembled WGS sequence"/>
</dbReference>
<feature type="compositionally biased region" description="Polar residues" evidence="1">
    <location>
        <begin position="114"/>
        <end position="127"/>
    </location>
</feature>
<feature type="compositionally biased region" description="Basic and acidic residues" evidence="1">
    <location>
        <begin position="442"/>
        <end position="465"/>
    </location>
</feature>
<protein>
    <submittedName>
        <fullName evidence="2">Uncharacterized protein</fullName>
    </submittedName>
</protein>
<dbReference type="AlphaFoldDB" id="A0A3R7PZW0"/>
<evidence type="ECO:0000313" key="3">
    <source>
        <dbReference type="Proteomes" id="UP000283509"/>
    </source>
</evidence>
<feature type="region of interest" description="Disordered" evidence="1">
    <location>
        <begin position="26"/>
        <end position="268"/>
    </location>
</feature>
<feature type="compositionally biased region" description="Basic and acidic residues" evidence="1">
    <location>
        <begin position="422"/>
        <end position="435"/>
    </location>
</feature>
<dbReference type="EMBL" id="QCYY01003171">
    <property type="protein sequence ID" value="ROT64902.1"/>
    <property type="molecule type" value="Genomic_DNA"/>
</dbReference>
<evidence type="ECO:0000256" key="1">
    <source>
        <dbReference type="SAM" id="MobiDB-lite"/>
    </source>
</evidence>
<feature type="region of interest" description="Disordered" evidence="1">
    <location>
        <begin position="422"/>
        <end position="465"/>
    </location>
</feature>
<feature type="region of interest" description="Disordered" evidence="1">
    <location>
        <begin position="634"/>
        <end position="706"/>
    </location>
</feature>
<feature type="compositionally biased region" description="Basic and acidic residues" evidence="1">
    <location>
        <begin position="62"/>
        <end position="90"/>
    </location>
</feature>
<feature type="region of interest" description="Disordered" evidence="1">
    <location>
        <begin position="505"/>
        <end position="563"/>
    </location>
</feature>
<feature type="compositionally biased region" description="Gly residues" evidence="1">
    <location>
        <begin position="822"/>
        <end position="833"/>
    </location>
</feature>